<feature type="compositionally biased region" description="Acidic residues" evidence="1">
    <location>
        <begin position="281"/>
        <end position="298"/>
    </location>
</feature>
<dbReference type="HOGENOM" id="CLU_934340_0_0_1"/>
<feature type="region of interest" description="Disordered" evidence="1">
    <location>
        <begin position="271"/>
        <end position="298"/>
    </location>
</feature>
<evidence type="ECO:0000313" key="3">
    <source>
        <dbReference type="Proteomes" id="UP000053989"/>
    </source>
</evidence>
<evidence type="ECO:0000313" key="2">
    <source>
        <dbReference type="EMBL" id="KIM58040.1"/>
    </source>
</evidence>
<gene>
    <name evidence="2" type="ORF">SCLCIDRAFT_28410</name>
</gene>
<dbReference type="InParanoid" id="A0A0C3DBE8"/>
<dbReference type="EMBL" id="KN822092">
    <property type="protein sequence ID" value="KIM58040.1"/>
    <property type="molecule type" value="Genomic_DNA"/>
</dbReference>
<protein>
    <submittedName>
        <fullName evidence="2">Uncharacterized protein</fullName>
    </submittedName>
</protein>
<proteinExistence type="predicted"/>
<accession>A0A0C3DBE8</accession>
<keyword evidence="3" id="KW-1185">Reference proteome</keyword>
<dbReference type="AlphaFoldDB" id="A0A0C3DBE8"/>
<name>A0A0C3DBE8_9AGAM</name>
<sequence>MSVNYSRAMLGREGNEVPSKHDWMKANLEELDLVDEDSEATVTEKAQECHCHKQVRQLEAECWAWEATEVAKRCHREEDAAHAALERSKTKMREVAKAMRQGGARESELMDSECQESCLGPMLLHPLCGRCTRQGTTCILPPGAKSQMCQGCRKLKVKCHPGKGVMMTMAAPVITEWSVGGEKRKGESSVVLLRKGEKRKCTKRVMANAASIEEIEAALRGPMTAGPLQQRLLDLVAKALKQFEWLTGVTMTNYLRMTNLLNWLGEPKLMRDKGKARAVKDEEEESDWEDGDEDGTDK</sequence>
<reference evidence="3" key="2">
    <citation type="submission" date="2015-01" db="EMBL/GenBank/DDBJ databases">
        <title>Evolutionary Origins and Diversification of the Mycorrhizal Mutualists.</title>
        <authorList>
            <consortium name="DOE Joint Genome Institute"/>
            <consortium name="Mycorrhizal Genomics Consortium"/>
            <person name="Kohler A."/>
            <person name="Kuo A."/>
            <person name="Nagy L.G."/>
            <person name="Floudas D."/>
            <person name="Copeland A."/>
            <person name="Barry K.W."/>
            <person name="Cichocki N."/>
            <person name="Veneault-Fourrey C."/>
            <person name="LaButti K."/>
            <person name="Lindquist E.A."/>
            <person name="Lipzen A."/>
            <person name="Lundell T."/>
            <person name="Morin E."/>
            <person name="Murat C."/>
            <person name="Riley R."/>
            <person name="Ohm R."/>
            <person name="Sun H."/>
            <person name="Tunlid A."/>
            <person name="Henrissat B."/>
            <person name="Grigoriev I.V."/>
            <person name="Hibbett D.S."/>
            <person name="Martin F."/>
        </authorList>
    </citation>
    <scope>NUCLEOTIDE SEQUENCE [LARGE SCALE GENOMIC DNA]</scope>
    <source>
        <strain evidence="3">Foug A</strain>
    </source>
</reference>
<evidence type="ECO:0000256" key="1">
    <source>
        <dbReference type="SAM" id="MobiDB-lite"/>
    </source>
</evidence>
<organism evidence="2 3">
    <name type="scientific">Scleroderma citrinum Foug A</name>
    <dbReference type="NCBI Taxonomy" id="1036808"/>
    <lineage>
        <taxon>Eukaryota</taxon>
        <taxon>Fungi</taxon>
        <taxon>Dikarya</taxon>
        <taxon>Basidiomycota</taxon>
        <taxon>Agaricomycotina</taxon>
        <taxon>Agaricomycetes</taxon>
        <taxon>Agaricomycetidae</taxon>
        <taxon>Boletales</taxon>
        <taxon>Sclerodermatineae</taxon>
        <taxon>Sclerodermataceae</taxon>
        <taxon>Scleroderma</taxon>
    </lineage>
</organism>
<feature type="compositionally biased region" description="Basic and acidic residues" evidence="1">
    <location>
        <begin position="271"/>
        <end position="280"/>
    </location>
</feature>
<reference evidence="2 3" key="1">
    <citation type="submission" date="2014-04" db="EMBL/GenBank/DDBJ databases">
        <authorList>
            <consortium name="DOE Joint Genome Institute"/>
            <person name="Kuo A."/>
            <person name="Kohler A."/>
            <person name="Nagy L.G."/>
            <person name="Floudas D."/>
            <person name="Copeland A."/>
            <person name="Barry K.W."/>
            <person name="Cichocki N."/>
            <person name="Veneault-Fourrey C."/>
            <person name="LaButti K."/>
            <person name="Lindquist E.A."/>
            <person name="Lipzen A."/>
            <person name="Lundell T."/>
            <person name="Morin E."/>
            <person name="Murat C."/>
            <person name="Sun H."/>
            <person name="Tunlid A."/>
            <person name="Henrissat B."/>
            <person name="Grigoriev I.V."/>
            <person name="Hibbett D.S."/>
            <person name="Martin F."/>
            <person name="Nordberg H.P."/>
            <person name="Cantor M.N."/>
            <person name="Hua S.X."/>
        </authorList>
    </citation>
    <scope>NUCLEOTIDE SEQUENCE [LARGE SCALE GENOMIC DNA]</scope>
    <source>
        <strain evidence="2 3">Foug A</strain>
    </source>
</reference>
<dbReference type="Proteomes" id="UP000053989">
    <property type="component" value="Unassembled WGS sequence"/>
</dbReference>